<protein>
    <submittedName>
        <fullName evidence="1">Uncharacterized protein</fullName>
    </submittedName>
</protein>
<reference evidence="1 2" key="1">
    <citation type="submission" date="2015-07" db="EMBL/GenBank/DDBJ databases">
        <title>Draft genome sequences of 17 French Clostridium botulinum group III.</title>
        <authorList>
            <person name="Woudstra C."/>
            <person name="Le Marechal C."/>
            <person name="Souillard R."/>
            <person name="Bayon-Auboyer M.-H."/>
            <person name="Dessouter D."/>
            <person name="Fach P."/>
        </authorList>
    </citation>
    <scope>NUCLEOTIDE SEQUENCE [LARGE SCALE GENOMIC DNA]</scope>
    <source>
        <strain evidence="1 2">12LNRI-CD</strain>
    </source>
</reference>
<accession>A0A9Q1UWP3</accession>
<name>A0A9Q1UWP3_CLOBO</name>
<organism evidence="1 2">
    <name type="scientific">Clostridium botulinum</name>
    <dbReference type="NCBI Taxonomy" id="1491"/>
    <lineage>
        <taxon>Bacteria</taxon>
        <taxon>Bacillati</taxon>
        <taxon>Bacillota</taxon>
        <taxon>Clostridia</taxon>
        <taxon>Eubacteriales</taxon>
        <taxon>Clostridiaceae</taxon>
        <taxon>Clostridium</taxon>
    </lineage>
</organism>
<dbReference type="Proteomes" id="UP000037540">
    <property type="component" value="Unassembled WGS sequence"/>
</dbReference>
<evidence type="ECO:0000313" key="1">
    <source>
        <dbReference type="EMBL" id="KOA82624.1"/>
    </source>
</evidence>
<proteinExistence type="predicted"/>
<dbReference type="RefSeq" id="WP_013720799.1">
    <property type="nucleotide sequence ID" value="NZ_LGVP01000006.1"/>
</dbReference>
<dbReference type="AlphaFoldDB" id="A0A9Q1UWP3"/>
<sequence length="74" mass="8568">MIITMEDGFEYQAKAVITKVLSNYNIDNLEYVDEVREQIINNENILKDLGKELIERICSYSGDEILNKAIEDLL</sequence>
<evidence type="ECO:0000313" key="2">
    <source>
        <dbReference type="Proteomes" id="UP000037540"/>
    </source>
</evidence>
<dbReference type="EMBL" id="LGVR01000100">
    <property type="protein sequence ID" value="KOA82624.1"/>
    <property type="molecule type" value="Genomic_DNA"/>
</dbReference>
<comment type="caution">
    <text evidence="1">The sequence shown here is derived from an EMBL/GenBank/DDBJ whole genome shotgun (WGS) entry which is preliminary data.</text>
</comment>
<gene>
    <name evidence="1" type="ORF">ADU74_13185</name>
</gene>